<feature type="region of interest" description="Disordered" evidence="4">
    <location>
        <begin position="1"/>
        <end position="92"/>
    </location>
</feature>
<feature type="compositionally biased region" description="Basic residues" evidence="4">
    <location>
        <begin position="1368"/>
        <end position="1387"/>
    </location>
</feature>
<dbReference type="InterPro" id="IPR029004">
    <property type="entry name" value="Ribosomal_eL28/Mak16"/>
</dbReference>
<organism evidence="7 8">
    <name type="scientific">Aspergillus turcosus</name>
    <dbReference type="NCBI Taxonomy" id="1245748"/>
    <lineage>
        <taxon>Eukaryota</taxon>
        <taxon>Fungi</taxon>
        <taxon>Dikarya</taxon>
        <taxon>Ascomycota</taxon>
        <taxon>Pezizomycotina</taxon>
        <taxon>Eurotiomycetes</taxon>
        <taxon>Eurotiomycetidae</taxon>
        <taxon>Eurotiales</taxon>
        <taxon>Aspergillaceae</taxon>
        <taxon>Aspergillus</taxon>
        <taxon>Aspergillus subgen. Fumigati</taxon>
    </lineage>
</organism>
<dbReference type="OrthoDB" id="18234at2759"/>
<proteinExistence type="inferred from homology"/>
<feature type="domain" description="Far11/STRP C-terminal" evidence="6">
    <location>
        <begin position="547"/>
        <end position="1019"/>
    </location>
</feature>
<sequence>MQEHHIVKADEVDETGTDITTVSDDQLMEEVAEGLRQEQASKATSSDKIKFPQQRPKSLRRPELRRDISAPPPPVQPPPPAPVQQLPDRPPDSLSLAQLKQIVQDMPKADQPAYAFEYADSQPLAEEIEEWFQYSEFDRIMLLGMKSTFEREWASFCEKQSAASNQLSWLDASHDLRKSFIQQIFNGLQDRDISARNEALEVICYALTGIWGATAGKAVPDYPEDLPHQAVTDTPKSKSLQIIWMQRNAELVEECSGLGPLLNCLCKALEKNRSSPNPELDGLDSNSDSSNIAASEHEVNLVLTALYIVVEIGRRQEKHDPQNVPLRYALMGLKPNLPVFLVEVIARLRWDDSANIPLTRIILLLWKSLLLFFGGSESLKKAKEELEPRMEAREDSPNRRTPFLTASPLDYHLFRQEITSKYPAYNPPLPVVPLELENNSILPPLPQHPSRTSSSTGLFSGVGPSVAGGNGSILHQSVHIATPAPSPPPSPIGPGGKAGKKQNYQTNQNFPFMYPPLDDSSNDIGGRGSTERQDALVGKRWEGSDVPASIIEAGKLFSTHVKMTRAMRQLWEERERFMKYDRGWYLDETSAGSDDDASGDASGELAEGLQDLALEERRKSSHSWVPQRETDNDDIQRRLDAVESFYSQVLVHLQSITIVFLKIILTNVSAMVNQANGQNGHAMSDGYGAANGFPAAANSFSDSFNADAAIEELDNIRLREITGKAISGSLLLMLKWFKRSHILKFEYMTQLLLDSNYLPLILKMFAHQDIDQAIAQKNDREELGFFHFCHVHSDQPPNSADNSDEDSSPSEDEAVPPPILRHRRDTDPGTSSVRGPSPQEALPELVEGPPRPEVDELGFPTAPPPKEPITVFSWRNFFSAINYLHIMQKITRDKAHRCLLLVQYKSSTILRKGLKIPDPHLRYYTLKLFKSQVPYCGRKWRQSNMRVITAIYLYCRPELRDDWLAGSDIDAEVEEALPLEQALRGLTHWWHLRRYKGVMGGEEGASMMKEERDFFVRELEAMGWGFAGEEMMNEEAEMAANGAMMNGTEWDGGPLQMEGWSTENHPTSEQAGLGQIRCTYQPKSNIMSSDEIVWQVINQQFCSYKLKTTKGQNFCRNEYNVSGLCNRQSCPLANSRYATVRSDPETGVMYLYMKTIERAHMPSKLWERIRLSSNYAKALEQLDERLIYWPKFLIHKCKQRLTRLTQVAIRMRKIAKEEERLGERIVPKLAPKIRRREETRERKAESAAKVERAIERELIERLRSGAYGDRPLNVEEGIWKKVLRGLERSGEGERDEDLDDGEEIEDEEEEGVGEVEYVSDLEEDEDLEDIEDWLGGDSADSSDYDDDEDSDEESDAEDQSSDEEAKKPKPGSKRKRAAPPAKPRKKGARVEIEYETEGAGKESLLV</sequence>
<evidence type="ECO:0008006" key="9">
    <source>
        <dbReference type="Google" id="ProtNLM"/>
    </source>
</evidence>
<evidence type="ECO:0000256" key="2">
    <source>
        <dbReference type="ARBA" id="ARBA00005514"/>
    </source>
</evidence>
<dbReference type="GO" id="GO:0007010">
    <property type="term" value="P:cytoskeleton organization"/>
    <property type="evidence" value="ECO:0007669"/>
    <property type="project" value="TreeGrafter"/>
</dbReference>
<dbReference type="STRING" id="1245748.A0A3R7IPE9"/>
<dbReference type="InterPro" id="IPR040185">
    <property type="entry name" value="Far11/STRP"/>
</dbReference>
<dbReference type="PANTHER" id="PTHR13239:SF4">
    <property type="entry name" value="AT25231P"/>
    <property type="match status" value="1"/>
</dbReference>
<keyword evidence="8" id="KW-1185">Reference proteome</keyword>
<comment type="subcellular location">
    <subcellularLocation>
        <location evidence="1">Nucleus</location>
    </subcellularLocation>
</comment>
<evidence type="ECO:0000259" key="5">
    <source>
        <dbReference type="SMART" id="SM01292"/>
    </source>
</evidence>
<dbReference type="Pfam" id="PF01778">
    <property type="entry name" value="Ribosomal_L28e"/>
    <property type="match status" value="1"/>
</dbReference>
<dbReference type="InterPro" id="IPR006958">
    <property type="entry name" value="Mak16"/>
</dbReference>
<feature type="compositionally biased region" description="Acidic residues" evidence="4">
    <location>
        <begin position="802"/>
        <end position="814"/>
    </location>
</feature>
<dbReference type="Proteomes" id="UP000215289">
    <property type="component" value="Unassembled WGS sequence"/>
</dbReference>
<evidence type="ECO:0000256" key="4">
    <source>
        <dbReference type="SAM" id="MobiDB-lite"/>
    </source>
</evidence>
<dbReference type="GO" id="GO:0030684">
    <property type="term" value="C:preribosome"/>
    <property type="evidence" value="ECO:0007669"/>
    <property type="project" value="UniProtKB-ARBA"/>
</dbReference>
<accession>A0A3R7IPE9</accession>
<comment type="caution">
    <text evidence="7">The sequence shown here is derived from an EMBL/GenBank/DDBJ whole genome shotgun (WGS) entry which is preliminary data.</text>
</comment>
<feature type="region of interest" description="Disordered" evidence="4">
    <location>
        <begin position="1289"/>
        <end position="1406"/>
    </location>
</feature>
<dbReference type="FunFam" id="3.30.390.110:FF:000001">
    <property type="entry name" value="Protein MAK16 homolog"/>
    <property type="match status" value="1"/>
</dbReference>
<feature type="compositionally biased region" description="Pro residues" evidence="4">
    <location>
        <begin position="70"/>
        <end position="82"/>
    </location>
</feature>
<evidence type="ECO:0000256" key="3">
    <source>
        <dbReference type="ARBA" id="ARBA00023242"/>
    </source>
</evidence>
<evidence type="ECO:0000313" key="8">
    <source>
        <dbReference type="Proteomes" id="UP000215289"/>
    </source>
</evidence>
<dbReference type="GO" id="GO:0005829">
    <property type="term" value="C:cytosol"/>
    <property type="evidence" value="ECO:0007669"/>
    <property type="project" value="TreeGrafter"/>
</dbReference>
<evidence type="ECO:0000313" key="7">
    <source>
        <dbReference type="EMBL" id="RLM01516.1"/>
    </source>
</evidence>
<dbReference type="Gene3D" id="3.30.390.110">
    <property type="match status" value="1"/>
</dbReference>
<feature type="region of interest" description="Disordered" evidence="4">
    <location>
        <begin position="795"/>
        <end position="862"/>
    </location>
</feature>
<dbReference type="InterPro" id="IPR012486">
    <property type="entry name" value="Far11/STRP_N"/>
</dbReference>
<comment type="similarity">
    <text evidence="2">Belongs to the MAK16 family.</text>
</comment>
<dbReference type="InterPro" id="IPR021819">
    <property type="entry name" value="Far11/STRP_C"/>
</dbReference>
<gene>
    <name evidence="7" type="ORF">CFD26_107034</name>
</gene>
<dbReference type="GO" id="GO:0005634">
    <property type="term" value="C:nucleus"/>
    <property type="evidence" value="ECO:0007669"/>
    <property type="project" value="UniProtKB-SubCell"/>
</dbReference>
<evidence type="ECO:0000259" key="6">
    <source>
        <dbReference type="SMART" id="SM01293"/>
    </source>
</evidence>
<name>A0A3R7IPE9_9EURO</name>
<protein>
    <recommendedName>
        <fullName evidence="9">Ribosomal L28e/Mak16 domain-containing protein</fullName>
    </recommendedName>
</protein>
<evidence type="ECO:0000256" key="1">
    <source>
        <dbReference type="ARBA" id="ARBA00004123"/>
    </source>
</evidence>
<feature type="compositionally biased region" description="Basic and acidic residues" evidence="4">
    <location>
        <begin position="1"/>
        <end position="10"/>
    </location>
</feature>
<dbReference type="GO" id="GO:0042273">
    <property type="term" value="P:ribosomal large subunit biogenesis"/>
    <property type="evidence" value="ECO:0007669"/>
    <property type="project" value="UniProtKB-ARBA"/>
</dbReference>
<dbReference type="Pfam" id="PF04874">
    <property type="entry name" value="Mak16"/>
    <property type="match status" value="1"/>
</dbReference>
<feature type="compositionally biased region" description="Acidic residues" evidence="4">
    <location>
        <begin position="1293"/>
        <end position="1362"/>
    </location>
</feature>
<dbReference type="PANTHER" id="PTHR13239">
    <property type="entry name" value="PROTEIN REQUIRED FOR HYPHAL ANASTOMOSIS HAM-2"/>
    <property type="match status" value="1"/>
</dbReference>
<dbReference type="SMART" id="SM01292">
    <property type="entry name" value="N1221"/>
    <property type="match status" value="1"/>
</dbReference>
<dbReference type="Pfam" id="PF11882">
    <property type="entry name" value="DUF3402"/>
    <property type="match status" value="1"/>
</dbReference>
<dbReference type="EMBL" id="NIDN02000004">
    <property type="protein sequence ID" value="RLM01516.1"/>
    <property type="molecule type" value="Genomic_DNA"/>
</dbReference>
<feature type="region of interest" description="Disordered" evidence="4">
    <location>
        <begin position="479"/>
        <end position="504"/>
    </location>
</feature>
<dbReference type="Pfam" id="PF07923">
    <property type="entry name" value="N1221"/>
    <property type="match status" value="1"/>
</dbReference>
<dbReference type="SMART" id="SM01293">
    <property type="entry name" value="DUF3402"/>
    <property type="match status" value="1"/>
</dbReference>
<reference evidence="7 8" key="1">
    <citation type="submission" date="2018-08" db="EMBL/GenBank/DDBJ databases">
        <title>Draft genome sequences of two Aspergillus turcosus clinical strains isolated from bronchoalveolar lavage fluid: one azole-susceptible and the other azole-resistant.</title>
        <authorList>
            <person name="Parent-Michaud M."/>
            <person name="Dufresne P.J."/>
            <person name="Fournier E."/>
            <person name="Martineau C."/>
            <person name="Moreira S."/>
            <person name="Perkins V."/>
            <person name="De Repentigny L."/>
            <person name="Dufresne S.F."/>
        </authorList>
    </citation>
    <scope>NUCLEOTIDE SEQUENCE [LARGE SCALE GENOMIC DNA]</scope>
    <source>
        <strain evidence="7">HMR AF 1038</strain>
    </source>
</reference>
<keyword evidence="3" id="KW-0539">Nucleus</keyword>
<feature type="domain" description="Far11/STRP N-terminal" evidence="5">
    <location>
        <begin position="111"/>
        <end position="438"/>
    </location>
</feature>